<sequence length="61" mass="6795">MSYRGGPAGVTRLQYSTRRRVYGHTWEEARKKLTELLSKSDPGIPAADATESQDSNLWPSA</sequence>
<protein>
    <submittedName>
        <fullName evidence="2">Uncharacterized protein</fullName>
    </submittedName>
</protein>
<proteinExistence type="predicted"/>
<feature type="compositionally biased region" description="Polar residues" evidence="1">
    <location>
        <begin position="50"/>
        <end position="61"/>
    </location>
</feature>
<dbReference type="EMBL" id="AP023439">
    <property type="protein sequence ID" value="BCL20523.1"/>
    <property type="molecule type" value="Genomic_DNA"/>
</dbReference>
<evidence type="ECO:0000313" key="3">
    <source>
        <dbReference type="Proteomes" id="UP000516373"/>
    </source>
</evidence>
<name>A0A7G1NBL7_9ACTN</name>
<dbReference type="AlphaFoldDB" id="A0A7G1NBL7"/>
<dbReference type="KEGG" id="stui:GCM10017668_23660"/>
<dbReference type="Proteomes" id="UP000516373">
    <property type="component" value="Chromosome"/>
</dbReference>
<feature type="region of interest" description="Disordered" evidence="1">
    <location>
        <begin position="38"/>
        <end position="61"/>
    </location>
</feature>
<gene>
    <name evidence="2" type="ORF">GCM10017668_23660</name>
</gene>
<evidence type="ECO:0000313" key="2">
    <source>
        <dbReference type="EMBL" id="BCL20523.1"/>
    </source>
</evidence>
<evidence type="ECO:0000256" key="1">
    <source>
        <dbReference type="SAM" id="MobiDB-lite"/>
    </source>
</evidence>
<reference evidence="2 3" key="1">
    <citation type="journal article" date="2014" name="Int. J. Syst. Evol. Microbiol.">
        <title>Complete genome sequence of Corynebacterium casei LMG S-19264T (=DSM 44701T), isolated from a smear-ripened cheese.</title>
        <authorList>
            <consortium name="US DOE Joint Genome Institute (JGI-PGF)"/>
            <person name="Walter F."/>
            <person name="Albersmeier A."/>
            <person name="Kalinowski J."/>
            <person name="Ruckert C."/>
        </authorList>
    </citation>
    <scope>NUCLEOTIDE SEQUENCE [LARGE SCALE GENOMIC DNA]</scope>
    <source>
        <strain evidence="2 3">JCM 4255</strain>
    </source>
</reference>
<accession>A0A7G1NBL7</accession>
<organism evidence="2 3">
    <name type="scientific">Streptomyces tuirus</name>
    <dbReference type="NCBI Taxonomy" id="68278"/>
    <lineage>
        <taxon>Bacteria</taxon>
        <taxon>Bacillati</taxon>
        <taxon>Actinomycetota</taxon>
        <taxon>Actinomycetes</taxon>
        <taxon>Kitasatosporales</taxon>
        <taxon>Streptomycetaceae</taxon>
        <taxon>Streptomyces</taxon>
    </lineage>
</organism>